<keyword evidence="4" id="KW-1185">Reference proteome</keyword>
<dbReference type="InterPro" id="IPR021438">
    <property type="entry name" value="DUF3087"/>
</dbReference>
<evidence type="ECO:0008006" key="5">
    <source>
        <dbReference type="Google" id="ProtNLM"/>
    </source>
</evidence>
<dbReference type="EMBL" id="CP022530">
    <property type="protein sequence ID" value="ASP39292.1"/>
    <property type="molecule type" value="Genomic_DNA"/>
</dbReference>
<evidence type="ECO:0000256" key="1">
    <source>
        <dbReference type="SAM" id="Coils"/>
    </source>
</evidence>
<dbReference type="KEGG" id="bsan:CHH28_11655"/>
<name>A0A222FKV8_9GAMM</name>
<accession>A0A222FKV8</accession>
<gene>
    <name evidence="3" type="ORF">CHH28_11655</name>
</gene>
<dbReference type="OrthoDB" id="6118114at2"/>
<sequence>MGFKAIDKASYQQRVSRLQWALIAALLLIGLSLSELYHQLWGHDSGLWLNFAAVVSALALVSIALYLLRDRPWMEDIRYVLRLKSELNRIYRSSRALEEALQRDDETAIRIRYYSLHGSYYLYQLENNTLTLEELSEQIQQLDEQIACLGLQVSVDDYHAGLLKAL</sequence>
<evidence type="ECO:0000256" key="2">
    <source>
        <dbReference type="SAM" id="Phobius"/>
    </source>
</evidence>
<evidence type="ECO:0000313" key="4">
    <source>
        <dbReference type="Proteomes" id="UP000202440"/>
    </source>
</evidence>
<dbReference type="Proteomes" id="UP000202440">
    <property type="component" value="Chromosome"/>
</dbReference>
<keyword evidence="2" id="KW-0812">Transmembrane</keyword>
<keyword evidence="2" id="KW-0472">Membrane</keyword>
<keyword evidence="1" id="KW-0175">Coiled coil</keyword>
<proteinExistence type="predicted"/>
<dbReference type="RefSeq" id="WP_094060472.1">
    <property type="nucleotide sequence ID" value="NZ_CP022530.1"/>
</dbReference>
<feature type="transmembrane region" description="Helical" evidence="2">
    <location>
        <begin position="47"/>
        <end position="68"/>
    </location>
</feature>
<dbReference type="Pfam" id="PF11286">
    <property type="entry name" value="DUF3087"/>
    <property type="match status" value="1"/>
</dbReference>
<feature type="transmembrane region" description="Helical" evidence="2">
    <location>
        <begin position="20"/>
        <end position="41"/>
    </location>
</feature>
<evidence type="ECO:0000313" key="3">
    <source>
        <dbReference type="EMBL" id="ASP39292.1"/>
    </source>
</evidence>
<organism evidence="3 4">
    <name type="scientific">Bacterioplanes sanyensis</name>
    <dbReference type="NCBI Taxonomy" id="1249553"/>
    <lineage>
        <taxon>Bacteria</taxon>
        <taxon>Pseudomonadati</taxon>
        <taxon>Pseudomonadota</taxon>
        <taxon>Gammaproteobacteria</taxon>
        <taxon>Oceanospirillales</taxon>
        <taxon>Oceanospirillaceae</taxon>
        <taxon>Bacterioplanes</taxon>
    </lineage>
</organism>
<keyword evidence="2" id="KW-1133">Transmembrane helix</keyword>
<dbReference type="AlphaFoldDB" id="A0A222FKV8"/>
<feature type="coiled-coil region" evidence="1">
    <location>
        <begin position="125"/>
        <end position="152"/>
    </location>
</feature>
<protein>
    <recommendedName>
        <fullName evidence="5">DUF3087 domain-containing protein</fullName>
    </recommendedName>
</protein>
<reference evidence="3 4" key="1">
    <citation type="submission" date="2017-07" db="EMBL/GenBank/DDBJ databases">
        <title>Annotated genome sequence of Bacterioplanes sanyensis isolated from Red Sea.</title>
        <authorList>
            <person name="Rehman Z.U."/>
        </authorList>
    </citation>
    <scope>NUCLEOTIDE SEQUENCE [LARGE SCALE GENOMIC DNA]</scope>
    <source>
        <strain evidence="3 4">NV9</strain>
    </source>
</reference>